<evidence type="ECO:0000256" key="6">
    <source>
        <dbReference type="ARBA" id="ARBA00022801"/>
    </source>
</evidence>
<dbReference type="GO" id="GO:0035870">
    <property type="term" value="F:dITP diphosphatase activity"/>
    <property type="evidence" value="ECO:0007669"/>
    <property type="project" value="UniProtKB-UniRule"/>
</dbReference>
<dbReference type="CDD" id="cd00515">
    <property type="entry name" value="HAM1"/>
    <property type="match status" value="1"/>
</dbReference>
<evidence type="ECO:0000256" key="2">
    <source>
        <dbReference type="ARBA" id="ARBA00008023"/>
    </source>
</evidence>
<dbReference type="GO" id="GO:0036220">
    <property type="term" value="F:ITP diphosphatase activity"/>
    <property type="evidence" value="ECO:0007669"/>
    <property type="project" value="UniProtKB-UniRule"/>
</dbReference>
<feature type="binding site" evidence="14">
    <location>
        <position position="51"/>
    </location>
    <ligand>
        <name>Mg(2+)</name>
        <dbReference type="ChEBI" id="CHEBI:18420"/>
    </ligand>
</feature>
<evidence type="ECO:0000256" key="5">
    <source>
        <dbReference type="ARBA" id="ARBA00022741"/>
    </source>
</evidence>
<dbReference type="GO" id="GO:0046872">
    <property type="term" value="F:metal ion binding"/>
    <property type="evidence" value="ECO:0007669"/>
    <property type="project" value="UniProtKB-KW"/>
</dbReference>
<dbReference type="GO" id="GO:0000166">
    <property type="term" value="F:nucleotide binding"/>
    <property type="evidence" value="ECO:0007669"/>
    <property type="project" value="UniProtKB-KW"/>
</dbReference>
<evidence type="ECO:0000256" key="11">
    <source>
        <dbReference type="ARBA" id="ARBA00093218"/>
    </source>
</evidence>
<dbReference type="RefSeq" id="XP_026277909.1">
    <property type="nucleotide sequence ID" value="XM_026422124.2"/>
</dbReference>
<comment type="catalytic activity">
    <reaction evidence="11">
        <text>ITP + H2O = IMP + diphosphate + H(+)</text>
        <dbReference type="Rhea" id="RHEA:29399"/>
        <dbReference type="ChEBI" id="CHEBI:15377"/>
        <dbReference type="ChEBI" id="CHEBI:15378"/>
        <dbReference type="ChEBI" id="CHEBI:33019"/>
        <dbReference type="ChEBI" id="CHEBI:58053"/>
        <dbReference type="ChEBI" id="CHEBI:61402"/>
        <dbReference type="EC" id="3.6.1.66"/>
    </reaction>
    <physiologicalReaction direction="left-to-right" evidence="11">
        <dbReference type="Rhea" id="RHEA:29400"/>
    </physiologicalReaction>
</comment>
<sequence length="201" mass="22123">MGEPVVFVTGNSKKLEEVTQILGQKFPHKEGEITSSASFIPLVSKKLDLPEYQGDSDYICKQKAKAAAKIVNGPALVEDSCLCFNAMGGLPGPYIKWFQDTLGAEGLHRMLTGWEDKSAYALCTFGFCASSDDDCEVLLFRGRTDGIIVSPRGPGDFGWDPCFQPSGYELTFAEMPKDEKNKISHRSRALAKLREHFTSSN</sequence>
<comment type="cofactor">
    <cofactor evidence="14">
        <name>Mg(2+)</name>
        <dbReference type="ChEBI" id="CHEBI:18420"/>
    </cofactor>
    <cofactor evidence="14">
        <name>Mn(2+)</name>
        <dbReference type="ChEBI" id="CHEBI:29035"/>
    </cofactor>
    <text evidence="14">Binds 1 divalent metal cation per subunit; can use either Mg(2+) or Mn(2+).</text>
</comment>
<dbReference type="AlphaFoldDB" id="A0A6J1S9P9"/>
<comment type="function">
    <text evidence="10">Pyrophosphatase that hydrolyzes the non-canonical purine nucleotides inosine triphosphate (ITP), deoxyinosine triphosphate (dITP) as well as 2'-deoxy-N-6-hydroxylaminopurine triphosphate (dHAPTP) and xanthosine 5'-triphosphate (XTP) to their respective monophosphate derivatives. The enzyme does not distinguish between the deoxy- and ribose forms. Probably excludes non-canonical purines from RNA and DNA precursor pools, thus preventing their incorporation into RNA and DNA and avoiding chromosomal lesions.</text>
</comment>
<keyword evidence="9 14" id="KW-0464">Manganese</keyword>
<feature type="binding site" evidence="14">
    <location>
        <begin position="185"/>
        <end position="186"/>
    </location>
    <ligand>
        <name>ITP</name>
        <dbReference type="ChEBI" id="CHEBI:61402"/>
    </ligand>
</feature>
<protein>
    <recommendedName>
        <fullName evidence="14">Inosine triphosphate pyrophosphatase</fullName>
        <shortName evidence="14">ITPase</shortName>
        <shortName evidence="14">Inosine triphosphatase</shortName>
        <ecNumber evidence="14">3.6.1.66</ecNumber>
    </recommendedName>
    <alternativeName>
        <fullName evidence="14">Non-canonical purine NTP pyrophosphatase</fullName>
    </alternativeName>
    <alternativeName>
        <fullName evidence="14">Non-standard purine NTP pyrophosphatase</fullName>
    </alternativeName>
    <alternativeName>
        <fullName evidence="14">Nucleoside-triphosphate diphosphatase</fullName>
    </alternativeName>
    <alternativeName>
        <fullName evidence="14">Nucleoside-triphosphate pyrophosphatase</fullName>
        <shortName evidence="14">NTPase</shortName>
    </alternativeName>
    <alternativeName>
        <fullName evidence="14">XTP/dITP diphosphatase</fullName>
    </alternativeName>
</protein>
<dbReference type="Pfam" id="PF01725">
    <property type="entry name" value="Ham1p_like"/>
    <property type="match status" value="1"/>
</dbReference>
<evidence type="ECO:0000313" key="17">
    <source>
        <dbReference type="RefSeq" id="XP_026277909.1"/>
    </source>
</evidence>
<dbReference type="GO" id="GO:0009117">
    <property type="term" value="P:nucleotide metabolic process"/>
    <property type="evidence" value="ECO:0007669"/>
    <property type="project" value="UniProtKB-KW"/>
</dbReference>
<keyword evidence="7 14" id="KW-0460">Magnesium</keyword>
<comment type="catalytic activity">
    <reaction evidence="13">
        <text>N(6)-hydroxy-dATP + H2O = N(6)-hydroxy-dAMP + diphosphate + H(+)</text>
        <dbReference type="Rhea" id="RHEA:83971"/>
        <dbReference type="ChEBI" id="CHEBI:15377"/>
        <dbReference type="ChEBI" id="CHEBI:15378"/>
        <dbReference type="ChEBI" id="CHEBI:33019"/>
        <dbReference type="ChEBI" id="CHEBI:233529"/>
        <dbReference type="ChEBI" id="CHEBI:233530"/>
    </reaction>
    <physiologicalReaction direction="left-to-right" evidence="13">
        <dbReference type="Rhea" id="RHEA:83972"/>
    </physiologicalReaction>
</comment>
<feature type="binding site" evidence="14">
    <location>
        <begin position="9"/>
        <end position="14"/>
    </location>
    <ligand>
        <name>ITP</name>
        <dbReference type="ChEBI" id="CHEBI:61402"/>
    </ligand>
</feature>
<evidence type="ECO:0000256" key="10">
    <source>
        <dbReference type="ARBA" id="ARBA00054940"/>
    </source>
</evidence>
<keyword evidence="3 14" id="KW-0963">Cytoplasm</keyword>
<dbReference type="PANTHER" id="PTHR11067">
    <property type="entry name" value="INOSINE TRIPHOSPHATE PYROPHOSPHATASE/HAM1 PROTEIN"/>
    <property type="match status" value="1"/>
</dbReference>
<comment type="subunit">
    <text evidence="14">Homodimer.</text>
</comment>
<dbReference type="PANTHER" id="PTHR11067:SF9">
    <property type="entry name" value="INOSINE TRIPHOSPHATE PYROPHOSPHATASE"/>
    <property type="match status" value="1"/>
</dbReference>
<keyword evidence="4 14" id="KW-0479">Metal-binding</keyword>
<comment type="subcellular location">
    <subcellularLocation>
        <location evidence="1 14">Cytoplasm</location>
    </subcellularLocation>
</comment>
<dbReference type="EC" id="3.6.1.66" evidence="14"/>
<dbReference type="InterPro" id="IPR029001">
    <property type="entry name" value="ITPase-like_fam"/>
</dbReference>
<evidence type="ECO:0000256" key="13">
    <source>
        <dbReference type="ARBA" id="ARBA00093271"/>
    </source>
</evidence>
<feature type="binding site" evidence="14">
    <location>
        <begin position="157"/>
        <end position="160"/>
    </location>
    <ligand>
        <name>ITP</name>
        <dbReference type="ChEBI" id="CHEBI:61402"/>
    </ligand>
</feature>
<name>A0A6J1S9P9_FRAOC</name>
<feature type="binding site" evidence="14">
    <location>
        <position position="79"/>
    </location>
    <ligand>
        <name>Mg(2+)</name>
        <dbReference type="ChEBI" id="CHEBI:18420"/>
    </ligand>
</feature>
<keyword evidence="16" id="KW-1185">Reference proteome</keyword>
<keyword evidence="8 14" id="KW-0546">Nucleotide metabolism</keyword>
<dbReference type="GO" id="GO:0005737">
    <property type="term" value="C:cytoplasm"/>
    <property type="evidence" value="ECO:0007669"/>
    <property type="project" value="UniProtKB-SubCell"/>
</dbReference>
<evidence type="ECO:0000256" key="8">
    <source>
        <dbReference type="ARBA" id="ARBA00023080"/>
    </source>
</evidence>
<evidence type="ECO:0000256" key="14">
    <source>
        <dbReference type="HAMAP-Rule" id="MF_03148"/>
    </source>
</evidence>
<evidence type="ECO:0000256" key="7">
    <source>
        <dbReference type="ARBA" id="ARBA00022842"/>
    </source>
</evidence>
<dbReference type="FunFam" id="3.90.950.10:FF:000003">
    <property type="entry name" value="Inosine triphosphate pyrophosphatase"/>
    <property type="match status" value="1"/>
</dbReference>
<evidence type="ECO:0000256" key="9">
    <source>
        <dbReference type="ARBA" id="ARBA00023211"/>
    </source>
</evidence>
<evidence type="ECO:0000256" key="4">
    <source>
        <dbReference type="ARBA" id="ARBA00022723"/>
    </source>
</evidence>
<proteinExistence type="inferred from homology"/>
<accession>A0A6J1S9P9</accession>
<evidence type="ECO:0000256" key="1">
    <source>
        <dbReference type="ARBA" id="ARBA00004496"/>
    </source>
</evidence>
<feature type="binding site" evidence="14">
    <location>
        <position position="180"/>
    </location>
    <ligand>
        <name>ITP</name>
        <dbReference type="ChEBI" id="CHEBI:61402"/>
    </ligand>
</feature>
<evidence type="ECO:0000256" key="15">
    <source>
        <dbReference type="RuleBase" id="RU003781"/>
    </source>
</evidence>
<comment type="similarity">
    <text evidence="2 14 15">Belongs to the HAM1 NTPase family.</text>
</comment>
<feature type="binding site" evidence="14">
    <location>
        <position position="63"/>
    </location>
    <ligand>
        <name>ITP</name>
        <dbReference type="ChEBI" id="CHEBI:61402"/>
    </ligand>
</feature>
<evidence type="ECO:0000313" key="16">
    <source>
        <dbReference type="Proteomes" id="UP000504606"/>
    </source>
</evidence>
<keyword evidence="6 14" id="KW-0378">Hydrolase</keyword>
<gene>
    <name evidence="17" type="primary">LOC113206174</name>
</gene>
<dbReference type="GeneID" id="113206174"/>
<keyword evidence="5 14" id="KW-0547">Nucleotide-binding</keyword>
<dbReference type="InterPro" id="IPR002637">
    <property type="entry name" value="RdgB/HAM1"/>
</dbReference>
<dbReference type="GO" id="GO:0036222">
    <property type="term" value="F:XTP diphosphatase activity"/>
    <property type="evidence" value="ECO:0007669"/>
    <property type="project" value="UniProtKB-UniRule"/>
</dbReference>
<comment type="catalytic activity">
    <reaction evidence="12">
        <text>dITP + H2O = dIMP + diphosphate + H(+)</text>
        <dbReference type="Rhea" id="RHEA:28342"/>
        <dbReference type="ChEBI" id="CHEBI:15377"/>
        <dbReference type="ChEBI" id="CHEBI:15378"/>
        <dbReference type="ChEBI" id="CHEBI:33019"/>
        <dbReference type="ChEBI" id="CHEBI:61194"/>
        <dbReference type="ChEBI" id="CHEBI:61382"/>
        <dbReference type="EC" id="3.6.1.66"/>
    </reaction>
    <physiologicalReaction direction="left-to-right" evidence="12">
        <dbReference type="Rhea" id="RHEA:28343"/>
    </physiologicalReaction>
</comment>
<reference evidence="17" key="1">
    <citation type="submission" date="2025-08" db="UniProtKB">
        <authorList>
            <consortium name="RefSeq"/>
        </authorList>
    </citation>
    <scope>IDENTIFICATION</scope>
    <source>
        <tissue evidence="17">Whole organism</tissue>
    </source>
</reference>
<dbReference type="SUPFAM" id="SSF52972">
    <property type="entry name" value="ITPase-like"/>
    <property type="match status" value="1"/>
</dbReference>
<dbReference type="Gene3D" id="3.90.950.10">
    <property type="match status" value="1"/>
</dbReference>
<dbReference type="GO" id="GO:0009204">
    <property type="term" value="P:deoxyribonucleoside triphosphate catabolic process"/>
    <property type="evidence" value="ECO:0007669"/>
    <property type="project" value="UniProtKB-UniRule"/>
</dbReference>
<dbReference type="NCBIfam" id="TIGR00042">
    <property type="entry name" value="RdgB/HAM1 family non-canonical purine NTP pyrophosphatase"/>
    <property type="match status" value="1"/>
</dbReference>
<dbReference type="HAMAP" id="MF_03148">
    <property type="entry name" value="HAM1_NTPase"/>
    <property type="match status" value="1"/>
</dbReference>
<evidence type="ECO:0000256" key="12">
    <source>
        <dbReference type="ARBA" id="ARBA00093255"/>
    </source>
</evidence>
<comment type="function">
    <text evidence="14">Pyrophosphatase that hydrolyzes non-canonical purine nucleotides such as inosine triphosphate (ITP), deoxyinosine triphosphate (dITP) or xanthosine 5'-triphosphate (XTP) to their respective monophosphate derivatives. The enzyme does not distinguish between the deoxy- and ribose forms. Probably excludes non-canonical purines from RNA and DNA precursor pools, thus preventing their incorporation into RNA and DNA and avoiding chromosomal lesions.</text>
</comment>
<dbReference type="InterPro" id="IPR027502">
    <property type="entry name" value="ITPase"/>
</dbReference>
<feature type="binding site" evidence="14">
    <location>
        <begin position="79"/>
        <end position="80"/>
    </location>
    <ligand>
        <name>ITP</name>
        <dbReference type="ChEBI" id="CHEBI:61402"/>
    </ligand>
</feature>
<comment type="catalytic activity">
    <reaction evidence="14">
        <text>XTP + H2O = XMP + diphosphate + H(+)</text>
        <dbReference type="Rhea" id="RHEA:28610"/>
        <dbReference type="ChEBI" id="CHEBI:15377"/>
        <dbReference type="ChEBI" id="CHEBI:15378"/>
        <dbReference type="ChEBI" id="CHEBI:33019"/>
        <dbReference type="ChEBI" id="CHEBI:57464"/>
        <dbReference type="ChEBI" id="CHEBI:61314"/>
        <dbReference type="EC" id="3.6.1.66"/>
    </reaction>
</comment>
<dbReference type="Proteomes" id="UP000504606">
    <property type="component" value="Unplaced"/>
</dbReference>
<organism evidence="16 17">
    <name type="scientific">Frankliniella occidentalis</name>
    <name type="common">Western flower thrips</name>
    <name type="synonym">Euthrips occidentalis</name>
    <dbReference type="NCBI Taxonomy" id="133901"/>
    <lineage>
        <taxon>Eukaryota</taxon>
        <taxon>Metazoa</taxon>
        <taxon>Ecdysozoa</taxon>
        <taxon>Arthropoda</taxon>
        <taxon>Hexapoda</taxon>
        <taxon>Insecta</taxon>
        <taxon>Pterygota</taxon>
        <taxon>Neoptera</taxon>
        <taxon>Paraneoptera</taxon>
        <taxon>Thysanoptera</taxon>
        <taxon>Terebrantia</taxon>
        <taxon>Thripoidea</taxon>
        <taxon>Thripidae</taxon>
        <taxon>Frankliniella</taxon>
    </lineage>
</organism>
<evidence type="ECO:0000256" key="3">
    <source>
        <dbReference type="ARBA" id="ARBA00022490"/>
    </source>
</evidence>